<evidence type="ECO:0000313" key="2">
    <source>
        <dbReference type="EMBL" id="RQX05396.1"/>
    </source>
</evidence>
<sequence length="70" mass="7469">MAVNPQPSPDQLSDADRRGTSHGLRPVAGTEVGIGERAAGPYGPVAHEQDGRPVRPDRDSPAAPEDRHHR</sequence>
<proteinExistence type="predicted"/>
<dbReference type="Proteomes" id="UP000282312">
    <property type="component" value="Unassembled WGS sequence"/>
</dbReference>
<name>A0A3N9WX40_9ACTN</name>
<organism evidence="2 3">
    <name type="scientific">Micromonospora inaquosa</name>
    <dbReference type="NCBI Taxonomy" id="2203716"/>
    <lineage>
        <taxon>Bacteria</taxon>
        <taxon>Bacillati</taxon>
        <taxon>Actinomycetota</taxon>
        <taxon>Actinomycetes</taxon>
        <taxon>Micromonosporales</taxon>
        <taxon>Micromonosporaceae</taxon>
        <taxon>Micromonospora</taxon>
    </lineage>
</organism>
<evidence type="ECO:0000313" key="3">
    <source>
        <dbReference type="Proteomes" id="UP000282312"/>
    </source>
</evidence>
<dbReference type="AlphaFoldDB" id="A0A3N9WX40"/>
<feature type="compositionally biased region" description="Basic and acidic residues" evidence="1">
    <location>
        <begin position="47"/>
        <end position="70"/>
    </location>
</feature>
<feature type="region of interest" description="Disordered" evidence="1">
    <location>
        <begin position="1"/>
        <end position="70"/>
    </location>
</feature>
<comment type="caution">
    <text evidence="2">The sequence shown here is derived from an EMBL/GenBank/DDBJ whole genome shotgun (WGS) entry which is preliminary data.</text>
</comment>
<gene>
    <name evidence="2" type="ORF">DLJ59_07790</name>
</gene>
<keyword evidence="3" id="KW-1185">Reference proteome</keyword>
<dbReference type="EMBL" id="QGSZ01000157">
    <property type="protein sequence ID" value="RQX05396.1"/>
    <property type="molecule type" value="Genomic_DNA"/>
</dbReference>
<protein>
    <submittedName>
        <fullName evidence="2">Uncharacterized protein</fullName>
    </submittedName>
</protein>
<evidence type="ECO:0000256" key="1">
    <source>
        <dbReference type="SAM" id="MobiDB-lite"/>
    </source>
</evidence>
<accession>A0A3N9WX40</accession>
<reference evidence="2 3" key="1">
    <citation type="submission" date="2018-05" db="EMBL/GenBank/DDBJ databases">
        <title>Micromonospora from Atacama Desert.</title>
        <authorList>
            <person name="Carro L."/>
            <person name="Goodfellow M."/>
            <person name="Klenk H.-P."/>
        </authorList>
    </citation>
    <scope>NUCLEOTIDE SEQUENCE [LARGE SCALE GENOMIC DNA]</scope>
    <source>
        <strain evidence="2 3">LB39</strain>
    </source>
</reference>